<reference evidence="2 3" key="1">
    <citation type="submission" date="2016-08" db="EMBL/GenBank/DDBJ databases">
        <authorList>
            <person name="Seilhamer J.J."/>
        </authorList>
    </citation>
    <scope>NUCLEOTIDE SEQUENCE [LARGE SCALE GENOMIC DNA]</scope>
    <source>
        <strain evidence="2 3">HBR26</strain>
    </source>
</reference>
<dbReference type="Proteomes" id="UP000198723">
    <property type="component" value="Unassembled WGS sequence"/>
</dbReference>
<sequence length="78" mass="8410">MTATKGEFFNPAKLSSRDKAEATDHTARAIIAAEASARDKKTEKLRALRLQQAAEEAEASPAPAKKRRSTAKAATRQS</sequence>
<evidence type="ECO:0000313" key="2">
    <source>
        <dbReference type="EMBL" id="SCB60842.1"/>
    </source>
</evidence>
<gene>
    <name evidence="2" type="ORF">GA0061105_11381</name>
</gene>
<protein>
    <submittedName>
        <fullName evidence="2">Uncharacterized protein</fullName>
    </submittedName>
</protein>
<feature type="region of interest" description="Disordered" evidence="1">
    <location>
        <begin position="1"/>
        <end position="24"/>
    </location>
</feature>
<organism evidence="2 3">
    <name type="scientific">Rhizobium aethiopicum</name>
    <dbReference type="NCBI Taxonomy" id="1138170"/>
    <lineage>
        <taxon>Bacteria</taxon>
        <taxon>Pseudomonadati</taxon>
        <taxon>Pseudomonadota</taxon>
        <taxon>Alphaproteobacteria</taxon>
        <taxon>Hyphomicrobiales</taxon>
        <taxon>Rhizobiaceae</taxon>
        <taxon>Rhizobium/Agrobacterium group</taxon>
        <taxon>Rhizobium</taxon>
    </lineage>
</organism>
<feature type="compositionally biased region" description="Basic and acidic residues" evidence="1">
    <location>
        <begin position="15"/>
        <end position="24"/>
    </location>
</feature>
<dbReference type="RefSeq" id="WP_064692212.1">
    <property type="nucleotide sequence ID" value="NZ_FMAJ01000013.1"/>
</dbReference>
<feature type="compositionally biased region" description="Low complexity" evidence="1">
    <location>
        <begin position="51"/>
        <end position="63"/>
    </location>
</feature>
<evidence type="ECO:0000256" key="1">
    <source>
        <dbReference type="SAM" id="MobiDB-lite"/>
    </source>
</evidence>
<dbReference type="EMBL" id="FMAJ01000013">
    <property type="protein sequence ID" value="SCB60842.1"/>
    <property type="molecule type" value="Genomic_DNA"/>
</dbReference>
<dbReference type="AlphaFoldDB" id="A0A1C3Y8P5"/>
<evidence type="ECO:0000313" key="3">
    <source>
        <dbReference type="Proteomes" id="UP000198723"/>
    </source>
</evidence>
<feature type="region of interest" description="Disordered" evidence="1">
    <location>
        <begin position="51"/>
        <end position="78"/>
    </location>
</feature>
<name>A0A1C3Y8P5_9HYPH</name>
<accession>A0A1C3Y8P5</accession>
<proteinExistence type="predicted"/>
<dbReference type="STRING" id="1138170.GA0061105_11381"/>